<evidence type="ECO:0000256" key="4">
    <source>
        <dbReference type="ARBA" id="ARBA00022692"/>
    </source>
</evidence>
<keyword evidence="6 8" id="KW-0472">Membrane</keyword>
<dbReference type="InterPro" id="IPR035973">
    <property type="entry name" value="Cyt_c_oxidase_su3-like_sf"/>
</dbReference>
<dbReference type="PROSITE" id="PS50253">
    <property type="entry name" value="COX3"/>
    <property type="match status" value="1"/>
</dbReference>
<dbReference type="InterPro" id="IPR013833">
    <property type="entry name" value="Cyt_c_oxidase_su3_a-hlx"/>
</dbReference>
<proteinExistence type="inferred from homology"/>
<evidence type="ECO:0000256" key="3">
    <source>
        <dbReference type="ARBA" id="ARBA00022475"/>
    </source>
</evidence>
<dbReference type="Pfam" id="PF00510">
    <property type="entry name" value="COX3"/>
    <property type="match status" value="1"/>
</dbReference>
<dbReference type="InterPro" id="IPR000298">
    <property type="entry name" value="Cyt_c_oxidase-like_su3"/>
</dbReference>
<sequence>MSPLRVEARPVEADASRPVGRDLSALPTYGFGPTSPMWWGTLGFFVIEGMGFALALGTYFYLVQQNPHWPLAPVPPDHWAGTLNTVLLLASLWPNRVTDRDAHAEDLGRVRRDLVIMSLVALVTVAVRLYEFRGLGVRWDQNAYGSITWILLGLHLAHLITDAGDTLVLTALMFTRHATGKRFSDVSDNAFYWYFVVLSWLPIYLAVYWLPRW</sequence>
<feature type="domain" description="Heme-copper oxidase subunit III family profile" evidence="9">
    <location>
        <begin position="37"/>
        <end position="212"/>
    </location>
</feature>
<keyword evidence="11" id="KW-1185">Reference proteome</keyword>
<evidence type="ECO:0000313" key="11">
    <source>
        <dbReference type="Proteomes" id="UP000008207"/>
    </source>
</evidence>
<protein>
    <submittedName>
        <fullName evidence="10">Putative cytochrome c oxidase subunit III protein</fullName>
    </submittedName>
</protein>
<dbReference type="PANTHER" id="PTHR11403">
    <property type="entry name" value="CYTOCHROME C OXIDASE SUBUNIT III"/>
    <property type="match status" value="1"/>
</dbReference>
<evidence type="ECO:0000256" key="5">
    <source>
        <dbReference type="ARBA" id="ARBA00022989"/>
    </source>
</evidence>
<comment type="subcellular location">
    <subcellularLocation>
        <location evidence="1 7">Cell membrane</location>
        <topology evidence="1 7">Multi-pass membrane protein</topology>
    </subcellularLocation>
</comment>
<evidence type="ECO:0000259" key="9">
    <source>
        <dbReference type="PROSITE" id="PS50253"/>
    </source>
</evidence>
<dbReference type="HOGENOM" id="CLU_044071_0_2_5"/>
<dbReference type="EMBL" id="CP001349">
    <property type="protein sequence ID" value="ACL57324.1"/>
    <property type="molecule type" value="Genomic_DNA"/>
</dbReference>
<dbReference type="GO" id="GO:0004129">
    <property type="term" value="F:cytochrome-c oxidase activity"/>
    <property type="evidence" value="ECO:0007669"/>
    <property type="project" value="InterPro"/>
</dbReference>
<dbReference type="SUPFAM" id="SSF81452">
    <property type="entry name" value="Cytochrome c oxidase subunit III-like"/>
    <property type="match status" value="1"/>
</dbReference>
<dbReference type="eggNOG" id="COG1845">
    <property type="taxonomic scope" value="Bacteria"/>
</dbReference>
<dbReference type="InterPro" id="IPR024791">
    <property type="entry name" value="Cyt_c/ubiquinol_Oxase_su3"/>
</dbReference>
<dbReference type="PANTHER" id="PTHR11403:SF2">
    <property type="entry name" value="CYTOCHROME BO(3) UBIQUINOL OXIDASE SUBUNIT 3"/>
    <property type="match status" value="1"/>
</dbReference>
<keyword evidence="3" id="KW-1003">Cell membrane</keyword>
<dbReference type="AlphaFoldDB" id="B8IBA9"/>
<keyword evidence="4 7" id="KW-0812">Transmembrane</keyword>
<feature type="transmembrane region" description="Helical" evidence="8">
    <location>
        <begin position="191"/>
        <end position="210"/>
    </location>
</feature>
<organism evidence="10 11">
    <name type="scientific">Methylobacterium nodulans (strain LMG 21967 / CNCM I-2342 / ORS 2060)</name>
    <dbReference type="NCBI Taxonomy" id="460265"/>
    <lineage>
        <taxon>Bacteria</taxon>
        <taxon>Pseudomonadati</taxon>
        <taxon>Pseudomonadota</taxon>
        <taxon>Alphaproteobacteria</taxon>
        <taxon>Hyphomicrobiales</taxon>
        <taxon>Methylobacteriaceae</taxon>
        <taxon>Methylobacterium</taxon>
    </lineage>
</organism>
<evidence type="ECO:0000256" key="7">
    <source>
        <dbReference type="RuleBase" id="RU003376"/>
    </source>
</evidence>
<dbReference type="GO" id="GO:0019646">
    <property type="term" value="P:aerobic electron transport chain"/>
    <property type="evidence" value="ECO:0007669"/>
    <property type="project" value="InterPro"/>
</dbReference>
<dbReference type="RefSeq" id="WP_015929004.1">
    <property type="nucleotide sequence ID" value="NC_011894.1"/>
</dbReference>
<accession>B8IBA9</accession>
<keyword evidence="5 8" id="KW-1133">Transmembrane helix</keyword>
<evidence type="ECO:0000256" key="2">
    <source>
        <dbReference type="ARBA" id="ARBA00010581"/>
    </source>
</evidence>
<evidence type="ECO:0000313" key="10">
    <source>
        <dbReference type="EMBL" id="ACL57324.1"/>
    </source>
</evidence>
<dbReference type="Gene3D" id="1.20.120.80">
    <property type="entry name" value="Cytochrome c oxidase, subunit III, four-helix bundle"/>
    <property type="match status" value="1"/>
</dbReference>
<evidence type="ECO:0000256" key="8">
    <source>
        <dbReference type="SAM" id="Phobius"/>
    </source>
</evidence>
<reference evidence="10 11" key="1">
    <citation type="submission" date="2009-01" db="EMBL/GenBank/DDBJ databases">
        <title>Complete sequence of chromosome of Methylobacterium nodulans ORS 2060.</title>
        <authorList>
            <consortium name="US DOE Joint Genome Institute"/>
            <person name="Lucas S."/>
            <person name="Copeland A."/>
            <person name="Lapidus A."/>
            <person name="Glavina del Rio T."/>
            <person name="Dalin E."/>
            <person name="Tice H."/>
            <person name="Bruce D."/>
            <person name="Goodwin L."/>
            <person name="Pitluck S."/>
            <person name="Sims D."/>
            <person name="Brettin T."/>
            <person name="Detter J.C."/>
            <person name="Han C."/>
            <person name="Larimer F."/>
            <person name="Land M."/>
            <person name="Hauser L."/>
            <person name="Kyrpides N."/>
            <person name="Ivanova N."/>
            <person name="Marx C.J."/>
            <person name="Richardson P."/>
        </authorList>
    </citation>
    <scope>NUCLEOTIDE SEQUENCE [LARGE SCALE GENOMIC DNA]</scope>
    <source>
        <strain evidence="11">LMG 21967 / CNCM I-2342 / ORS 2060</strain>
    </source>
</reference>
<feature type="transmembrane region" description="Helical" evidence="8">
    <location>
        <begin position="37"/>
        <end position="62"/>
    </location>
</feature>
<dbReference type="OrthoDB" id="7470475at2"/>
<evidence type="ECO:0000256" key="1">
    <source>
        <dbReference type="ARBA" id="ARBA00004651"/>
    </source>
</evidence>
<dbReference type="KEGG" id="mno:Mnod_2349"/>
<feature type="transmembrane region" description="Helical" evidence="8">
    <location>
        <begin position="142"/>
        <end position="160"/>
    </location>
</feature>
<name>B8IBA9_METNO</name>
<feature type="transmembrane region" description="Helical" evidence="8">
    <location>
        <begin position="114"/>
        <end position="130"/>
    </location>
</feature>
<dbReference type="Proteomes" id="UP000008207">
    <property type="component" value="Chromosome"/>
</dbReference>
<comment type="similarity">
    <text evidence="2 7">Belongs to the cytochrome c oxidase subunit 3 family.</text>
</comment>
<dbReference type="GO" id="GO:0005886">
    <property type="term" value="C:plasma membrane"/>
    <property type="evidence" value="ECO:0007669"/>
    <property type="project" value="UniProtKB-SubCell"/>
</dbReference>
<dbReference type="STRING" id="460265.Mnod_2349"/>
<gene>
    <name evidence="10" type="ordered locus">Mnod_2349</name>
</gene>
<evidence type="ECO:0000256" key="6">
    <source>
        <dbReference type="ARBA" id="ARBA00023136"/>
    </source>
</evidence>